<feature type="transmembrane region" description="Helical" evidence="1">
    <location>
        <begin position="92"/>
        <end position="112"/>
    </location>
</feature>
<evidence type="ECO:0000313" key="2">
    <source>
        <dbReference type="EMBL" id="RXW32437.1"/>
    </source>
</evidence>
<dbReference type="EMBL" id="PPCV01000004">
    <property type="protein sequence ID" value="RXW32437.1"/>
    <property type="molecule type" value="Genomic_DNA"/>
</dbReference>
<sequence length="411" mass="43172">MGVLLLVGLACSGILLLFVMRASPHVAFVLWCATLFFVPVWIGVSIGPFWSAITLMTGAAVVAFGRNLTLLPVDGVVAILVFMMVAQYGLKLASLATVVMAMSEWILPYILGRLVLTRLPHASFVDIFAAFVVIAALLGVVEFVTHTNVFTRISGPVSVSLYETWGTLQERGGNLRVEGAFGHSIAYGVTLAMGSAFVVASRAKIWMKLIALLVITAAVAASLSRLGLLTLALTVGLSLLLMPGLGRRLRIGILVLGGGGAVALLPALTRILSAAGQEASGSADYRLDLMSLLKVVRPWGSAEDFVGLTTGGSYLGVFARSIDNAALVAALRVGWVGAVLLLAVVGFAAVRLLRRGGANPASIAVAAQIPSLFTVAFITQFAVAFWFLVGVAVSWPVLGPLTRGSRRRTNE</sequence>
<feature type="transmembrane region" description="Helical" evidence="1">
    <location>
        <begin position="373"/>
        <end position="398"/>
    </location>
</feature>
<feature type="transmembrane region" description="Helical" evidence="1">
    <location>
        <begin position="68"/>
        <end position="86"/>
    </location>
</feature>
<evidence type="ECO:0008006" key="4">
    <source>
        <dbReference type="Google" id="ProtNLM"/>
    </source>
</evidence>
<proteinExistence type="predicted"/>
<feature type="transmembrane region" description="Helical" evidence="1">
    <location>
        <begin position="329"/>
        <end position="353"/>
    </location>
</feature>
<feature type="transmembrane region" description="Helical" evidence="1">
    <location>
        <begin position="212"/>
        <end position="237"/>
    </location>
</feature>
<dbReference type="OrthoDB" id="3253728at2"/>
<accession>A0A4Q2EFW2</accession>
<reference evidence="2 3" key="1">
    <citation type="submission" date="2018-01" db="EMBL/GenBank/DDBJ databases">
        <title>Lactibacter flavus gen. nov., sp. nov., a novel bacterium of the family Propionibacteriaceae isolated from raw milk and dairy products.</title>
        <authorList>
            <person name="Wenning M."/>
            <person name="Breitenwieser F."/>
            <person name="Huptas C."/>
            <person name="von Neubeck M."/>
            <person name="Busse H.-J."/>
            <person name="Scherer S."/>
        </authorList>
    </citation>
    <scope>NUCLEOTIDE SEQUENCE [LARGE SCALE GENOMIC DNA]</scope>
    <source>
        <strain evidence="2 3">VG341</strain>
    </source>
</reference>
<keyword evidence="1" id="KW-0812">Transmembrane</keyword>
<organism evidence="2 3">
    <name type="scientific">Propioniciclava flava</name>
    <dbReference type="NCBI Taxonomy" id="2072026"/>
    <lineage>
        <taxon>Bacteria</taxon>
        <taxon>Bacillati</taxon>
        <taxon>Actinomycetota</taxon>
        <taxon>Actinomycetes</taxon>
        <taxon>Propionibacteriales</taxon>
        <taxon>Propionibacteriaceae</taxon>
        <taxon>Propioniciclava</taxon>
    </lineage>
</organism>
<feature type="transmembrane region" description="Helical" evidence="1">
    <location>
        <begin position="249"/>
        <end position="268"/>
    </location>
</feature>
<feature type="transmembrane region" description="Helical" evidence="1">
    <location>
        <begin position="124"/>
        <end position="144"/>
    </location>
</feature>
<keyword evidence="3" id="KW-1185">Reference proteome</keyword>
<feature type="transmembrane region" description="Helical" evidence="1">
    <location>
        <begin position="38"/>
        <end position="61"/>
    </location>
</feature>
<keyword evidence="1" id="KW-0472">Membrane</keyword>
<gene>
    <name evidence="2" type="ORF">C1706_07835</name>
</gene>
<feature type="transmembrane region" description="Helical" evidence="1">
    <location>
        <begin position="180"/>
        <end position="200"/>
    </location>
</feature>
<comment type="caution">
    <text evidence="2">The sequence shown here is derived from an EMBL/GenBank/DDBJ whole genome shotgun (WGS) entry which is preliminary data.</text>
</comment>
<dbReference type="AlphaFoldDB" id="A0A4Q2EFW2"/>
<evidence type="ECO:0000256" key="1">
    <source>
        <dbReference type="SAM" id="Phobius"/>
    </source>
</evidence>
<evidence type="ECO:0000313" key="3">
    <source>
        <dbReference type="Proteomes" id="UP000290624"/>
    </source>
</evidence>
<dbReference type="Proteomes" id="UP000290624">
    <property type="component" value="Unassembled WGS sequence"/>
</dbReference>
<keyword evidence="1" id="KW-1133">Transmembrane helix</keyword>
<dbReference type="RefSeq" id="WP_129458662.1">
    <property type="nucleotide sequence ID" value="NZ_PPCV01000004.1"/>
</dbReference>
<name>A0A4Q2EFW2_9ACTN</name>
<protein>
    <recommendedName>
        <fullName evidence="4">O-antigen ligase domain-containing protein</fullName>
    </recommendedName>
</protein>